<dbReference type="AlphaFoldDB" id="A0A166I0R7"/>
<keyword evidence="3" id="KW-1185">Reference proteome</keyword>
<reference evidence="2 3" key="1">
    <citation type="journal article" date="2016" name="Mol. Biol. Evol.">
        <title>Comparative Genomics of Early-Diverging Mushroom-Forming Fungi Provides Insights into the Origins of Lignocellulose Decay Capabilities.</title>
        <authorList>
            <person name="Nagy L.G."/>
            <person name="Riley R."/>
            <person name="Tritt A."/>
            <person name="Adam C."/>
            <person name="Daum C."/>
            <person name="Floudas D."/>
            <person name="Sun H."/>
            <person name="Yadav J.S."/>
            <person name="Pangilinan J."/>
            <person name="Larsson K.H."/>
            <person name="Matsuura K."/>
            <person name="Barry K."/>
            <person name="Labutti K."/>
            <person name="Kuo R."/>
            <person name="Ohm R.A."/>
            <person name="Bhattacharya S.S."/>
            <person name="Shirouzu T."/>
            <person name="Yoshinaga Y."/>
            <person name="Martin F.M."/>
            <person name="Grigoriev I.V."/>
            <person name="Hibbett D.S."/>
        </authorList>
    </citation>
    <scope>NUCLEOTIDE SEQUENCE [LARGE SCALE GENOMIC DNA]</scope>
    <source>
        <strain evidence="2 3">HHB10207 ss-3</strain>
    </source>
</reference>
<feature type="region of interest" description="Disordered" evidence="1">
    <location>
        <begin position="202"/>
        <end position="356"/>
    </location>
</feature>
<dbReference type="Proteomes" id="UP000076798">
    <property type="component" value="Unassembled WGS sequence"/>
</dbReference>
<feature type="region of interest" description="Disordered" evidence="1">
    <location>
        <begin position="1"/>
        <end position="30"/>
    </location>
</feature>
<evidence type="ECO:0000313" key="2">
    <source>
        <dbReference type="EMBL" id="KZT43268.1"/>
    </source>
</evidence>
<feature type="compositionally biased region" description="Low complexity" evidence="1">
    <location>
        <begin position="270"/>
        <end position="281"/>
    </location>
</feature>
<evidence type="ECO:0000256" key="1">
    <source>
        <dbReference type="SAM" id="MobiDB-lite"/>
    </source>
</evidence>
<feature type="compositionally biased region" description="Polar residues" evidence="1">
    <location>
        <begin position="12"/>
        <end position="30"/>
    </location>
</feature>
<feature type="compositionally biased region" description="Polar residues" evidence="1">
    <location>
        <begin position="46"/>
        <end position="67"/>
    </location>
</feature>
<protein>
    <submittedName>
        <fullName evidence="2">Uncharacterized protein</fullName>
    </submittedName>
</protein>
<feature type="compositionally biased region" description="Acidic residues" evidence="1">
    <location>
        <begin position="202"/>
        <end position="213"/>
    </location>
</feature>
<evidence type="ECO:0000313" key="3">
    <source>
        <dbReference type="Proteomes" id="UP000076798"/>
    </source>
</evidence>
<sequence length="380" mass="41658">MPPLPSPLLSRTFDQPVTLTTSSSLPDDQSDINSLLQRVREQAQNLRRNSIAAQSQGRPSLSPTKQGFSLFASPVRPVAPVVVKQTPTRPLRDDAISIFEEEITEVQPAPTHVLYKETTPVKPPVPAPETPPFLDLKHMFGKATASATPRFDGMLAMFKSPAKPTGPETPALKGLRELYRKDLSNRGGLPTPVLEGVGETFAQDEEEENDENEPPIRGPLNFLSVESDESVEHENEDVQHDVEGTQDETETQGMKDQVEVEEPQESSTLKKTAVKAVPKTAEPVRRATRLTKQAATDPLPPRAKTPTEGAVVHRGRKVAPKTDVGDAPVPGTSRTTRARSRSVNSRKPAKKGEEDFFVDDGPVPVSFLFAFRFLITDRLS</sequence>
<dbReference type="EMBL" id="KV428008">
    <property type="protein sequence ID" value="KZT43268.1"/>
    <property type="molecule type" value="Genomic_DNA"/>
</dbReference>
<feature type="region of interest" description="Disordered" evidence="1">
    <location>
        <begin position="46"/>
        <end position="68"/>
    </location>
</feature>
<feature type="compositionally biased region" description="Basic and acidic residues" evidence="1">
    <location>
        <begin position="230"/>
        <end position="243"/>
    </location>
</feature>
<accession>A0A166I0R7</accession>
<organism evidence="2 3">
    <name type="scientific">Sistotremastrum suecicum HHB10207 ss-3</name>
    <dbReference type="NCBI Taxonomy" id="1314776"/>
    <lineage>
        <taxon>Eukaryota</taxon>
        <taxon>Fungi</taxon>
        <taxon>Dikarya</taxon>
        <taxon>Basidiomycota</taxon>
        <taxon>Agaricomycotina</taxon>
        <taxon>Agaricomycetes</taxon>
        <taxon>Sistotremastrales</taxon>
        <taxon>Sistotremastraceae</taxon>
        <taxon>Sistotremastrum</taxon>
    </lineage>
</organism>
<name>A0A166I0R7_9AGAM</name>
<gene>
    <name evidence="2" type="ORF">SISSUDRAFT_682183</name>
</gene>
<proteinExistence type="predicted"/>